<keyword evidence="12" id="KW-1185">Reference proteome</keyword>
<dbReference type="Pfam" id="PF00078">
    <property type="entry name" value="RVT_1"/>
    <property type="match status" value="1"/>
</dbReference>
<sequence>MKTEATRMGQGIQEGVGRNPAGTEVRVEADAGAHSWTNAEPNTLMEQVLERPNLMRAYQRVVSNKGAAGVDRMPVTALKSHLQQHWPTLRERLLAGDYYPQPVRRVSIPKPQGGERILGIPTVQDRLIQQALHQVLSPILEPSFSDHSYGFRPGRSAHQAVKTMQRHINDGYRWVVDLDLAQFFDRVNHDVLMSLLARRITDRRILTLIRRYLRAGMLEGGLVSPRREGTPQGGPLSPLLSNVLLTELDRELERRGHRFCRYADDCNIYVRSERAGHRVMTSITRFLERHLRLKVNADKSAVDRPWRRSFLGYSVSWHKQVRLRIAPKSLQAFMAKLRPLLRRSRGQSLPATLQKLNPVLRGWANYYRLTASKRPVEALDGWIRRRLRLILWRQWKRPYTRARNLMRLGLTEQRAWMSATNGRGPWWNSGASHMNAALPKRVFIDLSLVSLLDTMVRLQRQP</sequence>
<evidence type="ECO:0000256" key="2">
    <source>
        <dbReference type="ARBA" id="ARBA00022679"/>
    </source>
</evidence>
<dbReference type="AlphaFoldDB" id="A0A5B0VGT8"/>
<gene>
    <name evidence="11" type="primary">ltrA</name>
    <name evidence="11" type="ORF">FWJ25_12515</name>
</gene>
<evidence type="ECO:0000256" key="9">
    <source>
        <dbReference type="ARBA" id="ARBA00048173"/>
    </source>
</evidence>
<keyword evidence="2 11" id="KW-0808">Transferase</keyword>
<evidence type="ECO:0000313" key="11">
    <source>
        <dbReference type="EMBL" id="KAA1173299.1"/>
    </source>
</evidence>
<keyword evidence="5" id="KW-0460">Magnesium</keyword>
<evidence type="ECO:0000256" key="7">
    <source>
        <dbReference type="ARBA" id="ARBA00023118"/>
    </source>
</evidence>
<evidence type="ECO:0000256" key="6">
    <source>
        <dbReference type="ARBA" id="ARBA00022918"/>
    </source>
</evidence>
<comment type="caution">
    <text evidence="11">The sequence shown here is derived from an EMBL/GenBank/DDBJ whole genome shotgun (WGS) entry which is preliminary data.</text>
</comment>
<dbReference type="InterPro" id="IPR013597">
    <property type="entry name" value="Mat_intron_G2"/>
</dbReference>
<feature type="domain" description="Reverse transcriptase" evidence="10">
    <location>
        <begin position="89"/>
        <end position="315"/>
    </location>
</feature>
<dbReference type="InterPro" id="IPR000123">
    <property type="entry name" value="Reverse_transcriptase_msDNA"/>
</dbReference>
<dbReference type="NCBIfam" id="TIGR04416">
    <property type="entry name" value="group_II_RT_mat"/>
    <property type="match status" value="1"/>
</dbReference>
<dbReference type="InterPro" id="IPR030931">
    <property type="entry name" value="Group_II_RT_mat"/>
</dbReference>
<name>A0A5B0VGT8_9GAMM</name>
<evidence type="ECO:0000259" key="10">
    <source>
        <dbReference type="PROSITE" id="PS50878"/>
    </source>
</evidence>
<accession>A0A5B0VGT8</accession>
<dbReference type="InterPro" id="IPR043502">
    <property type="entry name" value="DNA/RNA_pol_sf"/>
</dbReference>
<evidence type="ECO:0000256" key="5">
    <source>
        <dbReference type="ARBA" id="ARBA00022842"/>
    </source>
</evidence>
<evidence type="ECO:0000256" key="4">
    <source>
        <dbReference type="ARBA" id="ARBA00022723"/>
    </source>
</evidence>
<protein>
    <recommendedName>
        <fullName evidence="1">RNA-directed DNA polymerase</fullName>
        <ecNumber evidence="1">2.7.7.49</ecNumber>
    </recommendedName>
</protein>
<keyword evidence="3 11" id="KW-0548">Nucleotidyltransferase</keyword>
<dbReference type="PANTHER" id="PTHR34047:SF8">
    <property type="entry name" value="PROTEIN YKFC"/>
    <property type="match status" value="1"/>
</dbReference>
<proteinExistence type="inferred from homology"/>
<dbReference type="GO" id="GO:0046872">
    <property type="term" value="F:metal ion binding"/>
    <property type="evidence" value="ECO:0007669"/>
    <property type="project" value="UniProtKB-KW"/>
</dbReference>
<dbReference type="PANTHER" id="PTHR34047">
    <property type="entry name" value="NUCLEAR INTRON MATURASE 1, MITOCHONDRIAL-RELATED"/>
    <property type="match status" value="1"/>
</dbReference>
<evidence type="ECO:0000256" key="8">
    <source>
        <dbReference type="ARBA" id="ARBA00034120"/>
    </source>
</evidence>
<dbReference type="RefSeq" id="WP_149600592.1">
    <property type="nucleotide sequence ID" value="NZ_VTUU01000005.1"/>
</dbReference>
<evidence type="ECO:0000313" key="12">
    <source>
        <dbReference type="Proteomes" id="UP000323161"/>
    </source>
</evidence>
<comment type="catalytic activity">
    <reaction evidence="9">
        <text>DNA(n) + a 2'-deoxyribonucleoside 5'-triphosphate = DNA(n+1) + diphosphate</text>
        <dbReference type="Rhea" id="RHEA:22508"/>
        <dbReference type="Rhea" id="RHEA-COMP:17339"/>
        <dbReference type="Rhea" id="RHEA-COMP:17340"/>
        <dbReference type="ChEBI" id="CHEBI:33019"/>
        <dbReference type="ChEBI" id="CHEBI:61560"/>
        <dbReference type="ChEBI" id="CHEBI:173112"/>
        <dbReference type="EC" id="2.7.7.49"/>
    </reaction>
</comment>
<comment type="similarity">
    <text evidence="8">Belongs to the bacterial reverse transcriptase family.</text>
</comment>
<keyword evidence="4" id="KW-0479">Metal-binding</keyword>
<dbReference type="SUPFAM" id="SSF56672">
    <property type="entry name" value="DNA/RNA polymerases"/>
    <property type="match status" value="1"/>
</dbReference>
<organism evidence="11 12">
    <name type="scientific">Marinobacter salinexigens</name>
    <dbReference type="NCBI Taxonomy" id="2919747"/>
    <lineage>
        <taxon>Bacteria</taxon>
        <taxon>Pseudomonadati</taxon>
        <taxon>Pseudomonadota</taxon>
        <taxon>Gammaproteobacteria</taxon>
        <taxon>Pseudomonadales</taxon>
        <taxon>Marinobacteraceae</taxon>
        <taxon>Marinobacter</taxon>
    </lineage>
</organism>
<dbReference type="Proteomes" id="UP000323161">
    <property type="component" value="Unassembled WGS sequence"/>
</dbReference>
<dbReference type="EC" id="2.7.7.49" evidence="1"/>
<dbReference type="InterPro" id="IPR051083">
    <property type="entry name" value="GrpII_Intron_Splice-Mob/Def"/>
</dbReference>
<dbReference type="PRINTS" id="PR00866">
    <property type="entry name" value="RNADNAPOLMS"/>
</dbReference>
<evidence type="ECO:0000256" key="1">
    <source>
        <dbReference type="ARBA" id="ARBA00012493"/>
    </source>
</evidence>
<keyword evidence="7" id="KW-0051">Antiviral defense</keyword>
<dbReference type="CDD" id="cd01651">
    <property type="entry name" value="RT_G2_intron"/>
    <property type="match status" value="1"/>
</dbReference>
<dbReference type="Pfam" id="PF08388">
    <property type="entry name" value="GIIM"/>
    <property type="match status" value="1"/>
</dbReference>
<dbReference type="GO" id="GO:0051607">
    <property type="term" value="P:defense response to virus"/>
    <property type="evidence" value="ECO:0007669"/>
    <property type="project" value="UniProtKB-KW"/>
</dbReference>
<dbReference type="InterPro" id="IPR000477">
    <property type="entry name" value="RT_dom"/>
</dbReference>
<dbReference type="EMBL" id="VTUU01000005">
    <property type="protein sequence ID" value="KAA1173299.1"/>
    <property type="molecule type" value="Genomic_DNA"/>
</dbReference>
<reference evidence="11 12" key="1">
    <citation type="submission" date="2019-08" db="EMBL/GenBank/DDBJ databases">
        <title>Marinobacter ZYF650 sp. nov., a marine bacterium isolated from seawater of the Mariana trench.</title>
        <authorList>
            <person name="Ahmad W."/>
        </authorList>
    </citation>
    <scope>NUCLEOTIDE SEQUENCE [LARGE SCALE GENOMIC DNA]</scope>
    <source>
        <strain evidence="11 12">ZYF650</strain>
    </source>
</reference>
<evidence type="ECO:0000256" key="3">
    <source>
        <dbReference type="ARBA" id="ARBA00022695"/>
    </source>
</evidence>
<dbReference type="GO" id="GO:0003723">
    <property type="term" value="F:RNA binding"/>
    <property type="evidence" value="ECO:0007669"/>
    <property type="project" value="InterPro"/>
</dbReference>
<dbReference type="GO" id="GO:0003964">
    <property type="term" value="F:RNA-directed DNA polymerase activity"/>
    <property type="evidence" value="ECO:0007669"/>
    <property type="project" value="UniProtKB-KW"/>
</dbReference>
<keyword evidence="6 11" id="KW-0695">RNA-directed DNA polymerase</keyword>
<dbReference type="PROSITE" id="PS50878">
    <property type="entry name" value="RT_POL"/>
    <property type="match status" value="1"/>
</dbReference>